<dbReference type="GO" id="GO:0000792">
    <property type="term" value="C:heterochromatin"/>
    <property type="evidence" value="ECO:0007669"/>
    <property type="project" value="Ensembl"/>
</dbReference>
<feature type="repeat" description="ANK" evidence="5">
    <location>
        <begin position="558"/>
        <end position="590"/>
    </location>
</feature>
<evidence type="ECO:0000256" key="4">
    <source>
        <dbReference type="ARBA" id="ARBA00023242"/>
    </source>
</evidence>
<dbReference type="InterPro" id="IPR036770">
    <property type="entry name" value="Ankyrin_rpt-contain_sf"/>
</dbReference>
<evidence type="ECO:0000313" key="8">
    <source>
        <dbReference type="Ensembl" id="ENSPMRP00000004683.1"/>
    </source>
</evidence>
<dbReference type="GeneTree" id="ENSGT00730000111087"/>
<reference evidence="8" key="3">
    <citation type="submission" date="2025-09" db="UniProtKB">
        <authorList>
            <consortium name="Ensembl"/>
        </authorList>
    </citation>
    <scope>IDENTIFICATION</scope>
</reference>
<dbReference type="GO" id="GO:0005829">
    <property type="term" value="C:cytosol"/>
    <property type="evidence" value="ECO:0007669"/>
    <property type="project" value="Ensembl"/>
</dbReference>
<feature type="repeat" description="ANK" evidence="5">
    <location>
        <begin position="591"/>
        <end position="623"/>
    </location>
</feature>
<dbReference type="InterPro" id="IPR023779">
    <property type="entry name" value="Chromodomain_CS"/>
</dbReference>
<protein>
    <submittedName>
        <fullName evidence="8">M-phase phosphoprotein 8</fullName>
    </submittedName>
</protein>
<feature type="compositionally biased region" description="Acidic residues" evidence="6">
    <location>
        <begin position="74"/>
        <end position="86"/>
    </location>
</feature>
<reference evidence="8 9" key="1">
    <citation type="journal article" date="2019" name="Proc. Natl. Acad. Sci. U.S.A.">
        <title>Regulatory changes in pterin and carotenoid genes underlie balanced color polymorphisms in the wall lizard.</title>
        <authorList>
            <person name="Andrade P."/>
            <person name="Pinho C."/>
            <person name="Perez I de Lanuza G."/>
            <person name="Afonso S."/>
            <person name="Brejcha J."/>
            <person name="Rubin C.J."/>
            <person name="Wallerman O."/>
            <person name="Pereira P."/>
            <person name="Sabatino S.J."/>
            <person name="Bellati A."/>
            <person name="Pellitteri-Rosa D."/>
            <person name="Bosakova Z."/>
            <person name="Bunikis I."/>
            <person name="Carretero M.A."/>
            <person name="Feiner N."/>
            <person name="Marsik P."/>
            <person name="Pauperio F."/>
            <person name="Salvi D."/>
            <person name="Soler L."/>
            <person name="While G.M."/>
            <person name="Uller T."/>
            <person name="Font E."/>
            <person name="Andersson L."/>
            <person name="Carneiro M."/>
        </authorList>
    </citation>
    <scope>NUCLEOTIDE SEQUENCE</scope>
</reference>
<dbReference type="GO" id="GO:0005730">
    <property type="term" value="C:nucleolus"/>
    <property type="evidence" value="ECO:0007669"/>
    <property type="project" value="Ensembl"/>
</dbReference>
<dbReference type="GO" id="GO:0003682">
    <property type="term" value="F:chromatin binding"/>
    <property type="evidence" value="ECO:0007669"/>
    <property type="project" value="Ensembl"/>
</dbReference>
<dbReference type="PROSITE" id="PS00598">
    <property type="entry name" value="CHROMO_1"/>
    <property type="match status" value="1"/>
</dbReference>
<evidence type="ECO:0000313" key="9">
    <source>
        <dbReference type="Proteomes" id="UP000472272"/>
    </source>
</evidence>
<dbReference type="Gene3D" id="2.40.50.40">
    <property type="match status" value="1"/>
</dbReference>
<dbReference type="SMART" id="SM00248">
    <property type="entry name" value="ANK"/>
    <property type="match status" value="4"/>
</dbReference>
<feature type="repeat" description="ANK" evidence="5">
    <location>
        <begin position="525"/>
        <end position="557"/>
    </location>
</feature>
<keyword evidence="4" id="KW-0539">Nucleus</keyword>
<dbReference type="GO" id="GO:0141005">
    <property type="term" value="P:transposable element silencing by heterochromatin formation"/>
    <property type="evidence" value="ECO:0007669"/>
    <property type="project" value="Ensembl"/>
</dbReference>
<dbReference type="PANTHER" id="PTHR24166:SF47">
    <property type="entry name" value="M-PHASE PHOSPHOPROTEIN 8"/>
    <property type="match status" value="1"/>
</dbReference>
<dbReference type="GO" id="GO:0005654">
    <property type="term" value="C:nucleoplasm"/>
    <property type="evidence" value="ECO:0007669"/>
    <property type="project" value="Ensembl"/>
</dbReference>
<dbReference type="GO" id="GO:0000786">
    <property type="term" value="C:nucleosome"/>
    <property type="evidence" value="ECO:0007669"/>
    <property type="project" value="Ensembl"/>
</dbReference>
<evidence type="ECO:0000256" key="6">
    <source>
        <dbReference type="SAM" id="MobiDB-lite"/>
    </source>
</evidence>
<keyword evidence="9" id="KW-1185">Reference proteome</keyword>
<proteinExistence type="predicted"/>
<dbReference type="Pfam" id="PF00023">
    <property type="entry name" value="Ank"/>
    <property type="match status" value="1"/>
</dbReference>
<dbReference type="Pfam" id="PF00385">
    <property type="entry name" value="Chromo"/>
    <property type="match status" value="1"/>
</dbReference>
<dbReference type="FunFam" id="2.40.50.40:FF:000022">
    <property type="entry name" value="M-phase phosphoprotein 8"/>
    <property type="match status" value="1"/>
</dbReference>
<dbReference type="InterPro" id="IPR000953">
    <property type="entry name" value="Chromo/chromo_shadow_dom"/>
</dbReference>
<evidence type="ECO:0000256" key="1">
    <source>
        <dbReference type="ARBA" id="ARBA00004123"/>
    </source>
</evidence>
<dbReference type="PROSITE" id="PS50088">
    <property type="entry name" value="ANK_REPEAT"/>
    <property type="match status" value="3"/>
</dbReference>
<gene>
    <name evidence="8" type="primary">MPHOSPH8</name>
</gene>
<keyword evidence="3 5" id="KW-0040">ANK repeat</keyword>
<feature type="region of interest" description="Disordered" evidence="6">
    <location>
        <begin position="59"/>
        <end position="433"/>
    </location>
</feature>
<feature type="compositionally biased region" description="Polar residues" evidence="6">
    <location>
        <begin position="341"/>
        <end position="351"/>
    </location>
</feature>
<dbReference type="SMART" id="SM00298">
    <property type="entry name" value="CHROMO"/>
    <property type="match status" value="1"/>
</dbReference>
<dbReference type="GO" id="GO:0044027">
    <property type="term" value="P:negative regulation of gene expression via chromosomal CpG island methylation"/>
    <property type="evidence" value="ECO:0007669"/>
    <property type="project" value="Ensembl"/>
</dbReference>
<dbReference type="PROSITE" id="PS50297">
    <property type="entry name" value="ANK_REP_REGION"/>
    <property type="match status" value="3"/>
</dbReference>
<reference evidence="8" key="2">
    <citation type="submission" date="2025-08" db="UniProtKB">
        <authorList>
            <consortium name="Ensembl"/>
        </authorList>
    </citation>
    <scope>IDENTIFICATION</scope>
</reference>
<dbReference type="SUPFAM" id="SSF54160">
    <property type="entry name" value="Chromo domain-like"/>
    <property type="match status" value="1"/>
</dbReference>
<dbReference type="PROSITE" id="PS50013">
    <property type="entry name" value="CHROMO_2"/>
    <property type="match status" value="1"/>
</dbReference>
<feature type="compositionally biased region" description="Basic and acidic residues" evidence="6">
    <location>
        <begin position="390"/>
        <end position="431"/>
    </location>
</feature>
<accession>A0A670HYB3</accession>
<dbReference type="OMA" id="PNRACHP"/>
<feature type="domain" description="Chromo" evidence="7">
    <location>
        <begin position="1"/>
        <end position="63"/>
    </location>
</feature>
<dbReference type="Gene3D" id="1.25.40.20">
    <property type="entry name" value="Ankyrin repeat-containing domain"/>
    <property type="match status" value="1"/>
</dbReference>
<dbReference type="GO" id="GO:0005886">
    <property type="term" value="C:plasma membrane"/>
    <property type="evidence" value="ECO:0007669"/>
    <property type="project" value="Ensembl"/>
</dbReference>
<dbReference type="Pfam" id="PF12796">
    <property type="entry name" value="Ank_2"/>
    <property type="match status" value="1"/>
</dbReference>
<feature type="compositionally biased region" description="Basic and acidic residues" evidence="6">
    <location>
        <begin position="104"/>
        <end position="116"/>
    </location>
</feature>
<feature type="compositionally biased region" description="Basic and acidic residues" evidence="6">
    <location>
        <begin position="219"/>
        <end position="236"/>
    </location>
</feature>
<dbReference type="InterPro" id="IPR050889">
    <property type="entry name" value="Dendritic_Spine_Reg/Scaffold"/>
</dbReference>
<keyword evidence="2" id="KW-0677">Repeat</keyword>
<sequence>RSEVTGNQAEGLLGSGGKILYKVRWKGYSPDDDTWEPEEHLEDCREVLLEFRKKIVDSKPKPVKKEIQLPLNDDLFEADSEADSDWQSDTKGDMSPKKKKKKYKEKEDKSQDEMQKKKSKSAKGKEKPALECENSSDSLASDSKPKKRTSDSKEDTKDSKKQRREDLKDTSKKKGEIKDGKKKMKEEPKENKSLQKGKFSRQQLDAESSMLDDLFSEVADFKTPDFDSDSSGEKQKTSAGKDPLEEENVPRVSAWQLDSSASSDDSSEVRVRRKKKKHLKSEELEDSRKVDKNLERKNAHKKQKMADKVKAEADNKRPATPSPLQKGVKLSADERGRKSTDSAGEVSNNSKLKIKETKSSPSYAKDVSLKSTAVESKEKNSALGGFSISSEEKNEYLENRKREESGQDYRSSEAFKSKDKQPHSRSTRDETDTWAYIAAEGDQDVTEDNSDAKQQTVNLGMDMQLERLTLEDFQKHLDGEDENDSAAEAISPAQLRDAVKNGQYAVVKMALNSNEEYNLDQEDASGMTLVMLAAAGGHDDIIRLLIRKGAKVNCKQKNGTTALILAAEKNNLTTAAILLEAGAYVNLQQNNGETALMKACRRGNYDLVRLMIESGADCNISSKHQTSALHFAKQYNNLQVQELLTSHLATLSRVAEDTIKEYFEARLILMEPVLDIACHRLCEGPDYSSEFTYKPPQTVPEGSGILLFIFHANFCGNVVAARLCGPCGVQAVVLNDKFQFPVFLDSHFIYSFSPIPGLNKLFIRLVEAPTAKVKLLIGAYRVQLP</sequence>
<feature type="compositionally biased region" description="Basic and acidic residues" evidence="6">
    <location>
        <begin position="148"/>
        <end position="193"/>
    </location>
</feature>
<evidence type="ECO:0000256" key="2">
    <source>
        <dbReference type="ARBA" id="ARBA00022737"/>
    </source>
</evidence>
<dbReference type="SUPFAM" id="SSF48403">
    <property type="entry name" value="Ankyrin repeat"/>
    <property type="match status" value="1"/>
</dbReference>
<dbReference type="InterPro" id="IPR002110">
    <property type="entry name" value="Ankyrin_rpt"/>
</dbReference>
<dbReference type="InterPro" id="IPR016197">
    <property type="entry name" value="Chromo-like_dom_sf"/>
</dbReference>
<feature type="compositionally biased region" description="Basic and acidic residues" evidence="6">
    <location>
        <begin position="331"/>
        <end position="340"/>
    </location>
</feature>
<dbReference type="AlphaFoldDB" id="A0A670HYB3"/>
<organism evidence="8 9">
    <name type="scientific">Podarcis muralis</name>
    <name type="common">Wall lizard</name>
    <name type="synonym">Lacerta muralis</name>
    <dbReference type="NCBI Taxonomy" id="64176"/>
    <lineage>
        <taxon>Eukaryota</taxon>
        <taxon>Metazoa</taxon>
        <taxon>Chordata</taxon>
        <taxon>Craniata</taxon>
        <taxon>Vertebrata</taxon>
        <taxon>Euteleostomi</taxon>
        <taxon>Lepidosauria</taxon>
        <taxon>Squamata</taxon>
        <taxon>Bifurcata</taxon>
        <taxon>Unidentata</taxon>
        <taxon>Episquamata</taxon>
        <taxon>Laterata</taxon>
        <taxon>Lacertibaenia</taxon>
        <taxon>Lacertidae</taxon>
        <taxon>Podarcis</taxon>
    </lineage>
</organism>
<evidence type="ECO:0000256" key="5">
    <source>
        <dbReference type="PROSITE-ProRule" id="PRU00023"/>
    </source>
</evidence>
<dbReference type="GO" id="GO:0062072">
    <property type="term" value="F:histone H3K9me2/3 reader activity"/>
    <property type="evidence" value="ECO:0007669"/>
    <property type="project" value="Ensembl"/>
</dbReference>
<evidence type="ECO:0000256" key="3">
    <source>
        <dbReference type="ARBA" id="ARBA00023043"/>
    </source>
</evidence>
<feature type="compositionally biased region" description="Basic and acidic residues" evidence="6">
    <location>
        <begin position="304"/>
        <end position="317"/>
    </location>
</feature>
<dbReference type="InterPro" id="IPR023780">
    <property type="entry name" value="Chromo_domain"/>
</dbReference>
<dbReference type="Ensembl" id="ENSPMRT00000004995.1">
    <property type="protein sequence ID" value="ENSPMRP00000004683.1"/>
    <property type="gene ID" value="ENSPMRG00000003201.1"/>
</dbReference>
<dbReference type="Proteomes" id="UP000472272">
    <property type="component" value="Chromosome 4"/>
</dbReference>
<feature type="compositionally biased region" description="Basic and acidic residues" evidence="6">
    <location>
        <begin position="280"/>
        <end position="297"/>
    </location>
</feature>
<evidence type="ECO:0000259" key="7">
    <source>
        <dbReference type="PROSITE" id="PS50013"/>
    </source>
</evidence>
<dbReference type="PANTHER" id="PTHR24166">
    <property type="entry name" value="ROLLING PEBBLES, ISOFORM B"/>
    <property type="match status" value="1"/>
</dbReference>
<name>A0A670HYB3_PODMU</name>
<comment type="subcellular location">
    <subcellularLocation>
        <location evidence="1">Nucleus</location>
    </subcellularLocation>
</comment>